<dbReference type="AlphaFoldDB" id="F9WPT2"/>
<sequence>MDVFAASVATPKCQKSAASAFPTVVCAACSCRALVACVAAFSVALLLDIGAPSFFGAGCVSAFGAVSCVSSGPASGVLFLVVLMCVRRAWAMVSFRCACCQHIGCPGVLQVSRVLSAVCASTTASACFFSVLPAYALDHFAVIFPSVPPLCVISTRPLANVIVSWPDVIPRPCLFEPTLLSSWHSVFPVISAAMLLSVLCLVISSSSSPMFVASNAILSPVTFGASPNSFGHTFFRCSVRPASSFEAHVSPFVLSR</sequence>
<keyword evidence="3" id="KW-1185">Reference proteome</keyword>
<organism evidence="2 3">
    <name type="scientific">Trypanosoma vivax (strain Y486)</name>
    <dbReference type="NCBI Taxonomy" id="1055687"/>
    <lineage>
        <taxon>Eukaryota</taxon>
        <taxon>Discoba</taxon>
        <taxon>Euglenozoa</taxon>
        <taxon>Kinetoplastea</taxon>
        <taxon>Metakinetoplastina</taxon>
        <taxon>Trypanosomatida</taxon>
        <taxon>Trypanosomatidae</taxon>
        <taxon>Trypanosoma</taxon>
        <taxon>Duttonella</taxon>
    </lineage>
</organism>
<dbReference type="Proteomes" id="UP000009027">
    <property type="component" value="Unassembled WGS sequence"/>
</dbReference>
<evidence type="ECO:0000256" key="1">
    <source>
        <dbReference type="SAM" id="Phobius"/>
    </source>
</evidence>
<feature type="transmembrane region" description="Helical" evidence="1">
    <location>
        <begin position="21"/>
        <end position="47"/>
    </location>
</feature>
<keyword evidence="1" id="KW-1133">Transmembrane helix</keyword>
<keyword evidence="1" id="KW-0812">Transmembrane</keyword>
<evidence type="ECO:0000313" key="2">
    <source>
        <dbReference type="EMBL" id="CCD19559.1"/>
    </source>
</evidence>
<dbReference type="VEuPathDB" id="TriTrypDB:TvY486_0022580"/>
<protein>
    <submittedName>
        <fullName evidence="2">Uncharacterized protein</fullName>
    </submittedName>
</protein>
<accession>F9WPT2</accession>
<feature type="transmembrane region" description="Helical" evidence="1">
    <location>
        <begin position="185"/>
        <end position="204"/>
    </location>
</feature>
<gene>
    <name evidence="2" type="ORF">TvY486_0022580</name>
</gene>
<feature type="transmembrane region" description="Helical" evidence="1">
    <location>
        <begin position="53"/>
        <end position="86"/>
    </location>
</feature>
<feature type="transmembrane region" description="Helical" evidence="1">
    <location>
        <begin position="114"/>
        <end position="136"/>
    </location>
</feature>
<name>F9WPT2_TRYVY</name>
<reference evidence="2 3" key="1">
    <citation type="journal article" date="2012" name="Proc. Natl. Acad. Sci. U.S.A.">
        <title>Antigenic diversity is generated by distinct evolutionary mechanisms in African trypanosome species.</title>
        <authorList>
            <person name="Jackson A.P."/>
            <person name="Berry A."/>
            <person name="Aslett M."/>
            <person name="Allison H.C."/>
            <person name="Burton P."/>
            <person name="Vavrova-Anderson J."/>
            <person name="Brown R."/>
            <person name="Browne H."/>
            <person name="Corton N."/>
            <person name="Hauser H."/>
            <person name="Gamble J."/>
            <person name="Gilderthorp R."/>
            <person name="Marcello L."/>
            <person name="McQuillan J."/>
            <person name="Otto T.D."/>
            <person name="Quail M.A."/>
            <person name="Sanders M.J."/>
            <person name="van Tonder A."/>
            <person name="Ginger M.L."/>
            <person name="Field M.C."/>
            <person name="Barry J.D."/>
            <person name="Hertz-Fowler C."/>
            <person name="Berriman M."/>
        </authorList>
    </citation>
    <scope>NUCLEOTIDE SEQUENCE</scope>
    <source>
        <strain evidence="2 3">Y486</strain>
    </source>
</reference>
<dbReference type="EMBL" id="CAEX01003690">
    <property type="protein sequence ID" value="CCD19559.1"/>
    <property type="molecule type" value="Genomic_DNA"/>
</dbReference>
<keyword evidence="1" id="KW-0472">Membrane</keyword>
<evidence type="ECO:0000313" key="3">
    <source>
        <dbReference type="Proteomes" id="UP000009027"/>
    </source>
</evidence>
<proteinExistence type="predicted"/>